<feature type="transmembrane region" description="Helical" evidence="1">
    <location>
        <begin position="18"/>
        <end position="36"/>
    </location>
</feature>
<evidence type="ECO:0000313" key="2">
    <source>
        <dbReference type="EMBL" id="MBC5735611.1"/>
    </source>
</evidence>
<dbReference type="EMBL" id="JACOPQ010000001">
    <property type="protein sequence ID" value="MBC5735611.1"/>
    <property type="molecule type" value="Genomic_DNA"/>
</dbReference>
<evidence type="ECO:0000256" key="1">
    <source>
        <dbReference type="SAM" id="Phobius"/>
    </source>
</evidence>
<keyword evidence="1" id="KW-0812">Transmembrane</keyword>
<organism evidence="2 3">
    <name type="scientific">Lawsonibacter faecis</name>
    <dbReference type="NCBI Taxonomy" id="2763052"/>
    <lineage>
        <taxon>Bacteria</taxon>
        <taxon>Bacillati</taxon>
        <taxon>Bacillota</taxon>
        <taxon>Clostridia</taxon>
        <taxon>Eubacteriales</taxon>
        <taxon>Oscillospiraceae</taxon>
        <taxon>Lawsonibacter</taxon>
    </lineage>
</organism>
<dbReference type="RefSeq" id="WP_186918231.1">
    <property type="nucleotide sequence ID" value="NZ_JACOPQ010000001.1"/>
</dbReference>
<feature type="transmembrane region" description="Helical" evidence="1">
    <location>
        <begin position="177"/>
        <end position="194"/>
    </location>
</feature>
<dbReference type="Pfam" id="PF19540">
    <property type="entry name" value="DUF6064"/>
    <property type="match status" value="1"/>
</dbReference>
<name>A0A8J6JA20_9FIRM</name>
<protein>
    <submittedName>
        <fullName evidence="2">Uncharacterized protein</fullName>
    </submittedName>
</protein>
<evidence type="ECO:0000313" key="3">
    <source>
        <dbReference type="Proteomes" id="UP000607645"/>
    </source>
</evidence>
<comment type="caution">
    <text evidence="2">The sequence shown here is derived from an EMBL/GenBank/DDBJ whole genome shotgun (WGS) entry which is preliminary data.</text>
</comment>
<accession>A0A8J6JA20</accession>
<keyword evidence="1" id="KW-1133">Transmembrane helix</keyword>
<feature type="transmembrane region" description="Helical" evidence="1">
    <location>
        <begin position="43"/>
        <end position="64"/>
    </location>
</feature>
<sequence>MDAQVFWDVIGRYNQQTLAIQIVLLVFVLSAVSISFAGKVQWLAKLALGVANLFIGIVFFGIYGTEPIQMFFALPLYLVCGGLFLYESLRSREDALGRPDGWQAALLVLYALYPAVSILLGNRFPRMVTHIMPCPVVSLSIAVYAGYQKKNLVLLALLTMWGLTGVKSLIFSAYEDIILLICGIYGVVLTAKELKKRKGRA</sequence>
<proteinExistence type="predicted"/>
<dbReference type="AlphaFoldDB" id="A0A8J6JA20"/>
<keyword evidence="3" id="KW-1185">Reference proteome</keyword>
<feature type="transmembrane region" description="Helical" evidence="1">
    <location>
        <begin position="127"/>
        <end position="145"/>
    </location>
</feature>
<dbReference type="Proteomes" id="UP000607645">
    <property type="component" value="Unassembled WGS sequence"/>
</dbReference>
<keyword evidence="1" id="KW-0472">Membrane</keyword>
<dbReference type="InterPro" id="IPR045708">
    <property type="entry name" value="DUF6064"/>
</dbReference>
<feature type="transmembrane region" description="Helical" evidence="1">
    <location>
        <begin position="101"/>
        <end position="121"/>
    </location>
</feature>
<reference evidence="2" key="1">
    <citation type="submission" date="2020-08" db="EMBL/GenBank/DDBJ databases">
        <title>Genome public.</title>
        <authorList>
            <person name="Liu C."/>
            <person name="Sun Q."/>
        </authorList>
    </citation>
    <scope>NUCLEOTIDE SEQUENCE</scope>
    <source>
        <strain evidence="2">NSJ-52</strain>
    </source>
</reference>
<gene>
    <name evidence="2" type="ORF">H8S62_01130</name>
</gene>